<dbReference type="InterPro" id="IPR001867">
    <property type="entry name" value="OmpR/PhoB-type_DNA-bd"/>
</dbReference>
<keyword evidence="3" id="KW-0472">Membrane</keyword>
<evidence type="ECO:0000313" key="5">
    <source>
        <dbReference type="EMBL" id="GAA4898243.1"/>
    </source>
</evidence>
<comment type="caution">
    <text evidence="5">The sequence shown here is derived from an EMBL/GenBank/DDBJ whole genome shotgun (WGS) entry which is preliminary data.</text>
</comment>
<dbReference type="Gene3D" id="2.120.10.30">
    <property type="entry name" value="TolB, C-terminal domain"/>
    <property type="match status" value="1"/>
</dbReference>
<evidence type="ECO:0000256" key="2">
    <source>
        <dbReference type="PROSITE-ProRule" id="PRU01091"/>
    </source>
</evidence>
<keyword evidence="3" id="KW-1133">Transmembrane helix</keyword>
<dbReference type="CDD" id="cd00383">
    <property type="entry name" value="trans_reg_C"/>
    <property type="match status" value="1"/>
</dbReference>
<dbReference type="Pfam" id="PF00486">
    <property type="entry name" value="Trans_reg_C"/>
    <property type="match status" value="1"/>
</dbReference>
<evidence type="ECO:0000256" key="3">
    <source>
        <dbReference type="SAM" id="Phobius"/>
    </source>
</evidence>
<dbReference type="SUPFAM" id="SSF50969">
    <property type="entry name" value="YVTN repeat-like/Quinoprotein amine dehydrogenase"/>
    <property type="match status" value="1"/>
</dbReference>
<keyword evidence="1 2" id="KW-0238">DNA-binding</keyword>
<dbReference type="Proteomes" id="UP001499988">
    <property type="component" value="Unassembled WGS sequence"/>
</dbReference>
<dbReference type="InterPro" id="IPR011042">
    <property type="entry name" value="6-blade_b-propeller_TolB-like"/>
</dbReference>
<name>A0ABP9FCX5_9GAMM</name>
<dbReference type="SMART" id="SM00862">
    <property type="entry name" value="Trans_reg_C"/>
    <property type="match status" value="1"/>
</dbReference>
<dbReference type="InterPro" id="IPR011044">
    <property type="entry name" value="Quino_amine_DH_bsu"/>
</dbReference>
<dbReference type="InterPro" id="IPR016032">
    <property type="entry name" value="Sig_transdc_resp-reg_C-effctor"/>
</dbReference>
<evidence type="ECO:0000259" key="4">
    <source>
        <dbReference type="PROSITE" id="PS51755"/>
    </source>
</evidence>
<evidence type="ECO:0000256" key="1">
    <source>
        <dbReference type="ARBA" id="ARBA00023125"/>
    </source>
</evidence>
<dbReference type="EMBL" id="BAABJZ010000099">
    <property type="protein sequence ID" value="GAA4898243.1"/>
    <property type="molecule type" value="Genomic_DNA"/>
</dbReference>
<feature type="DNA-binding region" description="OmpR/PhoB-type" evidence="2">
    <location>
        <begin position="15"/>
        <end position="113"/>
    </location>
</feature>
<reference evidence="6" key="1">
    <citation type="journal article" date="2019" name="Int. J. Syst. Evol. Microbiol.">
        <title>The Global Catalogue of Microorganisms (GCM) 10K type strain sequencing project: providing services to taxonomists for standard genome sequencing and annotation.</title>
        <authorList>
            <consortium name="The Broad Institute Genomics Platform"/>
            <consortium name="The Broad Institute Genome Sequencing Center for Infectious Disease"/>
            <person name="Wu L."/>
            <person name="Ma J."/>
        </authorList>
    </citation>
    <scope>NUCLEOTIDE SEQUENCE [LARGE SCALE GENOMIC DNA]</scope>
    <source>
        <strain evidence="6">JCM 18401</strain>
    </source>
</reference>
<keyword evidence="3" id="KW-0812">Transmembrane</keyword>
<dbReference type="Gene3D" id="1.10.10.10">
    <property type="entry name" value="Winged helix-like DNA-binding domain superfamily/Winged helix DNA-binding domain"/>
    <property type="match status" value="1"/>
</dbReference>
<keyword evidence="6" id="KW-1185">Reference proteome</keyword>
<feature type="transmembrane region" description="Helical" evidence="3">
    <location>
        <begin position="149"/>
        <end position="171"/>
    </location>
</feature>
<accession>A0ABP9FCX5</accession>
<sequence length="719" mass="81235">MRETDISGQQIESASRYYRIGSFLLDVSKQTLYQHEAEVAIEPKVFDVLRYLCLQHERYVSLQELHDEVWQGRVVSDAAVRRAISKLRALLGDDPKDPTLIKSVSKRGYRITCDRVDVPEQYRDAETPDTVSANAKLAMAGDGRVSSPWARWSIASGMVLLVVVAMTFGLLRQYRMSPDTLLSHELVFADSELLSDMPGEKSAIAVSHDGSMLAFTAEMDQFLGAQLFLMQLDSRRVLQLSESAGNVLDLAFSADDQFIYYSVNATNGSSGGQLNRVATSMDGKPELLLEGWFALGKMDLLPQGRGIVFVAIREKNSPIRLYEYDAITGNVNSFYGRSDRHTSDILAKLSPAQDKYAVLSRSGFNNVWSLNVIEAASKSLLSQAILESPVYSMEWVSDTELLVLDRQAIYRVDIDSGSINHLFKKAFHWVTDFYVERGEDLYYLRQQGNDFSFFEVSTLEANTGRFVDTPEGEVWQVLYGGTNNAYWCLRLSGSTYELSAYDYDTEQVYLKVNRKIELLSGSPEGESVLMLLGGRLALLSKSSSQVVYLSDSHELVGHHANFINDGKQIAYGVNSDGEWVLKVYDLAEREVVFTRAEVKAARSYLERWILLSADDVFFAADSLDSESLKKLSIQPDVSEINTRWFIWGNRLFWSEYDISGARVYSHVLGEDGVHEYTKEGQRISGRFDVSDDGERLLLRHWKMSDSEIRRLRLPEVTRE</sequence>
<dbReference type="InterPro" id="IPR036388">
    <property type="entry name" value="WH-like_DNA-bd_sf"/>
</dbReference>
<protein>
    <recommendedName>
        <fullName evidence="4">OmpR/PhoB-type domain-containing protein</fullName>
    </recommendedName>
</protein>
<proteinExistence type="predicted"/>
<dbReference type="SUPFAM" id="SSF46894">
    <property type="entry name" value="C-terminal effector domain of the bipartite response regulators"/>
    <property type="match status" value="1"/>
</dbReference>
<feature type="domain" description="OmpR/PhoB-type" evidence="4">
    <location>
        <begin position="15"/>
        <end position="113"/>
    </location>
</feature>
<dbReference type="PROSITE" id="PS51755">
    <property type="entry name" value="OMPR_PHOB"/>
    <property type="match status" value="1"/>
</dbReference>
<gene>
    <name evidence="5" type="ORF">GCM10023333_34570</name>
</gene>
<evidence type="ECO:0000313" key="6">
    <source>
        <dbReference type="Proteomes" id="UP001499988"/>
    </source>
</evidence>
<organism evidence="5 6">
    <name type="scientific">Ferrimonas pelagia</name>
    <dbReference type="NCBI Taxonomy" id="1177826"/>
    <lineage>
        <taxon>Bacteria</taxon>
        <taxon>Pseudomonadati</taxon>
        <taxon>Pseudomonadota</taxon>
        <taxon>Gammaproteobacteria</taxon>
        <taxon>Alteromonadales</taxon>
        <taxon>Ferrimonadaceae</taxon>
        <taxon>Ferrimonas</taxon>
    </lineage>
</organism>